<organism evidence="10 11">
    <name type="scientific">Papaver atlanticum</name>
    <dbReference type="NCBI Taxonomy" id="357466"/>
    <lineage>
        <taxon>Eukaryota</taxon>
        <taxon>Viridiplantae</taxon>
        <taxon>Streptophyta</taxon>
        <taxon>Embryophyta</taxon>
        <taxon>Tracheophyta</taxon>
        <taxon>Spermatophyta</taxon>
        <taxon>Magnoliopsida</taxon>
        <taxon>Ranunculales</taxon>
        <taxon>Papaveraceae</taxon>
        <taxon>Papaveroideae</taxon>
        <taxon>Papaver</taxon>
    </lineage>
</organism>
<dbReference type="InterPro" id="IPR016169">
    <property type="entry name" value="FAD-bd_PCMH_sub2"/>
</dbReference>
<keyword evidence="5" id="KW-0274">FAD</keyword>
<dbReference type="InterPro" id="IPR016167">
    <property type="entry name" value="FAD-bd_PCMH_sub1"/>
</dbReference>
<feature type="domain" description="FAD-binding PCMH-type" evidence="9">
    <location>
        <begin position="71"/>
        <end position="245"/>
    </location>
</feature>
<keyword evidence="6" id="KW-1015">Disulfide bond</keyword>
<reference evidence="10" key="1">
    <citation type="submission" date="2022-04" db="EMBL/GenBank/DDBJ databases">
        <title>A functionally conserved STORR gene fusion in Papaver species that diverged 16.8 million years ago.</title>
        <authorList>
            <person name="Catania T."/>
        </authorList>
    </citation>
    <scope>NUCLEOTIDE SEQUENCE</scope>
    <source>
        <strain evidence="10">S-188037</strain>
    </source>
</reference>
<feature type="chain" id="PRO_5042196836" description="FAD-binding PCMH-type domain-containing protein" evidence="8">
    <location>
        <begin position="26"/>
        <end position="523"/>
    </location>
</feature>
<dbReference type="GO" id="GO:0071949">
    <property type="term" value="F:FAD binding"/>
    <property type="evidence" value="ECO:0007669"/>
    <property type="project" value="InterPro"/>
</dbReference>
<keyword evidence="3" id="KW-0285">Flavoprotein</keyword>
<dbReference type="Pfam" id="PF01565">
    <property type="entry name" value="FAD_binding_4"/>
    <property type="match status" value="1"/>
</dbReference>
<sequence>MAFYSSSHFVIILSVLLFCISLGNSSFESDFLQCLSQQSPGTSIPVYTPNNANYTIVLESTIQNLRLLSPTTPKPYLIVTPLAESHVQASVICSRKNNIQIKTRSGGHDYEGLSYLSDVPFVVVDLNKLRSVSVDVQTETAWIQSGATLGEVYYNIAVKSRTLGFPGGICSTVGVGGHFSGGGYGTLLRSYGLAADQVIDARIVNVGGEILDKTTMGEDLFWAIRGGGGGSFGIVLSWKVKLVPVPPTVTVFTIFKTIPQGATALVYKWQDVAYNLPEELFIRVLLDVVNQNGGRIARASFNSIYLGNKENLLSLMNQRFPELGLTINDCTEMSWVQSTLYFYGLPVNGPLENLLNRNQAKFFLKAKSDYVKVPIPTVGLDGIWKRLLEQDYPLLIFVPYGGKMNDISESSIPFPHREGNMYQILYLTHWGGLAENEERVSWMRRLYAYIAPYVSKNPRAAYVNYRDVDIGQSTNGTATYLQAKVWGGNYFKNNYDRLVRVKTKVDPANFFRNEQSIPSVANA</sequence>
<dbReference type="Gene3D" id="3.30.465.10">
    <property type="match status" value="1"/>
</dbReference>
<evidence type="ECO:0000259" key="9">
    <source>
        <dbReference type="PROSITE" id="PS51387"/>
    </source>
</evidence>
<keyword evidence="4 8" id="KW-0732">Signal</keyword>
<comment type="cofactor">
    <cofactor evidence="1">
        <name>FAD</name>
        <dbReference type="ChEBI" id="CHEBI:57692"/>
    </cofactor>
</comment>
<evidence type="ECO:0000256" key="5">
    <source>
        <dbReference type="ARBA" id="ARBA00022827"/>
    </source>
</evidence>
<dbReference type="PROSITE" id="PS51387">
    <property type="entry name" value="FAD_PCMH"/>
    <property type="match status" value="1"/>
</dbReference>
<dbReference type="EMBL" id="JAJJMB010008385">
    <property type="protein sequence ID" value="KAI3923935.1"/>
    <property type="molecule type" value="Genomic_DNA"/>
</dbReference>
<name>A0AAD4SU39_9MAGN</name>
<dbReference type="Gene3D" id="3.40.462.20">
    <property type="match status" value="1"/>
</dbReference>
<evidence type="ECO:0000256" key="8">
    <source>
        <dbReference type="SAM" id="SignalP"/>
    </source>
</evidence>
<protein>
    <recommendedName>
        <fullName evidence="9">FAD-binding PCMH-type domain-containing protein</fullName>
    </recommendedName>
</protein>
<evidence type="ECO:0000256" key="6">
    <source>
        <dbReference type="ARBA" id="ARBA00023157"/>
    </source>
</evidence>
<dbReference type="Pfam" id="PF08031">
    <property type="entry name" value="BBE"/>
    <property type="match status" value="1"/>
</dbReference>
<dbReference type="InterPro" id="IPR012951">
    <property type="entry name" value="BBE"/>
</dbReference>
<evidence type="ECO:0000256" key="3">
    <source>
        <dbReference type="ARBA" id="ARBA00022630"/>
    </source>
</evidence>
<comment type="similarity">
    <text evidence="2">Belongs to the oxygen-dependent FAD-linked oxidoreductase family.</text>
</comment>
<comment type="caution">
    <text evidence="10">The sequence shown here is derived from an EMBL/GenBank/DDBJ whole genome shotgun (WGS) entry which is preliminary data.</text>
</comment>
<keyword evidence="11" id="KW-1185">Reference proteome</keyword>
<dbReference type="SUPFAM" id="SSF56176">
    <property type="entry name" value="FAD-binding/transporter-associated domain-like"/>
    <property type="match status" value="1"/>
</dbReference>
<feature type="signal peptide" evidence="8">
    <location>
        <begin position="1"/>
        <end position="25"/>
    </location>
</feature>
<evidence type="ECO:0000256" key="4">
    <source>
        <dbReference type="ARBA" id="ARBA00022729"/>
    </source>
</evidence>
<accession>A0AAD4SU39</accession>
<keyword evidence="7" id="KW-0325">Glycoprotein</keyword>
<dbReference type="InterPro" id="IPR016166">
    <property type="entry name" value="FAD-bd_PCMH"/>
</dbReference>
<dbReference type="AlphaFoldDB" id="A0AAD4SU39"/>
<dbReference type="Proteomes" id="UP001202328">
    <property type="component" value="Unassembled WGS sequence"/>
</dbReference>
<evidence type="ECO:0000256" key="2">
    <source>
        <dbReference type="ARBA" id="ARBA00005466"/>
    </source>
</evidence>
<evidence type="ECO:0000256" key="1">
    <source>
        <dbReference type="ARBA" id="ARBA00001974"/>
    </source>
</evidence>
<dbReference type="GO" id="GO:0016491">
    <property type="term" value="F:oxidoreductase activity"/>
    <property type="evidence" value="ECO:0007669"/>
    <property type="project" value="InterPro"/>
</dbReference>
<dbReference type="Gene3D" id="3.30.43.10">
    <property type="entry name" value="Uridine Diphospho-n-acetylenolpyruvylglucosamine Reductase, domain 2"/>
    <property type="match status" value="1"/>
</dbReference>
<evidence type="ECO:0000256" key="7">
    <source>
        <dbReference type="ARBA" id="ARBA00023180"/>
    </source>
</evidence>
<dbReference type="FunFam" id="3.30.43.10:FF:000004">
    <property type="entry name" value="Berberine bridge enzyme-like 15"/>
    <property type="match status" value="1"/>
</dbReference>
<evidence type="ECO:0000313" key="11">
    <source>
        <dbReference type="Proteomes" id="UP001202328"/>
    </source>
</evidence>
<gene>
    <name evidence="10" type="ORF">MKW98_012724</name>
</gene>
<evidence type="ECO:0000313" key="10">
    <source>
        <dbReference type="EMBL" id="KAI3923935.1"/>
    </source>
</evidence>
<dbReference type="PANTHER" id="PTHR32448">
    <property type="entry name" value="OS08G0158400 PROTEIN"/>
    <property type="match status" value="1"/>
</dbReference>
<dbReference type="InterPro" id="IPR036318">
    <property type="entry name" value="FAD-bd_PCMH-like_sf"/>
</dbReference>
<dbReference type="InterPro" id="IPR006094">
    <property type="entry name" value="Oxid_FAD_bind_N"/>
</dbReference>
<proteinExistence type="inferred from homology"/>